<keyword evidence="3 6" id="KW-0812">Transmembrane</keyword>
<gene>
    <name evidence="7" type="ORF">NQ317_002816</name>
</gene>
<accession>A0ABQ9JNJ9</accession>
<proteinExistence type="inferred from homology"/>
<evidence type="ECO:0000256" key="3">
    <source>
        <dbReference type="ARBA" id="ARBA00022692"/>
    </source>
</evidence>
<evidence type="ECO:0000313" key="7">
    <source>
        <dbReference type="EMBL" id="KAJ8979466.1"/>
    </source>
</evidence>
<organism evidence="7 8">
    <name type="scientific">Molorchus minor</name>
    <dbReference type="NCBI Taxonomy" id="1323400"/>
    <lineage>
        <taxon>Eukaryota</taxon>
        <taxon>Metazoa</taxon>
        <taxon>Ecdysozoa</taxon>
        <taxon>Arthropoda</taxon>
        <taxon>Hexapoda</taxon>
        <taxon>Insecta</taxon>
        <taxon>Pterygota</taxon>
        <taxon>Neoptera</taxon>
        <taxon>Endopterygota</taxon>
        <taxon>Coleoptera</taxon>
        <taxon>Polyphaga</taxon>
        <taxon>Cucujiformia</taxon>
        <taxon>Chrysomeloidea</taxon>
        <taxon>Cerambycidae</taxon>
        <taxon>Lamiinae</taxon>
        <taxon>Monochamini</taxon>
        <taxon>Molorchus</taxon>
    </lineage>
</organism>
<evidence type="ECO:0000256" key="6">
    <source>
        <dbReference type="SAM" id="Phobius"/>
    </source>
</evidence>
<evidence type="ECO:0000256" key="4">
    <source>
        <dbReference type="ARBA" id="ARBA00022989"/>
    </source>
</evidence>
<evidence type="ECO:0000313" key="8">
    <source>
        <dbReference type="Proteomes" id="UP001162164"/>
    </source>
</evidence>
<feature type="transmembrane region" description="Helical" evidence="6">
    <location>
        <begin position="85"/>
        <end position="103"/>
    </location>
</feature>
<reference evidence="7" key="1">
    <citation type="journal article" date="2023" name="Insect Mol. Biol.">
        <title>Genome sequencing provides insights into the evolution of gene families encoding plant cell wall-degrading enzymes in longhorned beetles.</title>
        <authorList>
            <person name="Shin N.R."/>
            <person name="Okamura Y."/>
            <person name="Kirsch R."/>
            <person name="Pauchet Y."/>
        </authorList>
    </citation>
    <scope>NUCLEOTIDE SEQUENCE</scope>
    <source>
        <strain evidence="7">MMC_N1</strain>
    </source>
</reference>
<comment type="similarity">
    <text evidence="2">Belongs to the TMEM14 family.</text>
</comment>
<evidence type="ECO:0008006" key="9">
    <source>
        <dbReference type="Google" id="ProtNLM"/>
    </source>
</evidence>
<dbReference type="Gene3D" id="1.10.10.1740">
    <property type="entry name" value="Transmembrane protein 14-like"/>
    <property type="match status" value="1"/>
</dbReference>
<dbReference type="EMBL" id="JAPWTJ010000337">
    <property type="protein sequence ID" value="KAJ8979466.1"/>
    <property type="molecule type" value="Genomic_DNA"/>
</dbReference>
<evidence type="ECO:0000256" key="5">
    <source>
        <dbReference type="ARBA" id="ARBA00023136"/>
    </source>
</evidence>
<comment type="caution">
    <text evidence="7">The sequence shown here is derived from an EMBL/GenBank/DDBJ whole genome shotgun (WGS) entry which is preliminary data.</text>
</comment>
<keyword evidence="4 6" id="KW-1133">Transmembrane helix</keyword>
<keyword evidence="8" id="KW-1185">Reference proteome</keyword>
<feature type="transmembrane region" description="Helical" evidence="6">
    <location>
        <begin position="20"/>
        <end position="39"/>
    </location>
</feature>
<dbReference type="PANTHER" id="PTHR12668">
    <property type="entry name" value="TRANSMEMBRANE PROTEIN 14, 15"/>
    <property type="match status" value="1"/>
</dbReference>
<dbReference type="PANTHER" id="PTHR12668:SF43">
    <property type="entry name" value="TRANSMEMBRANE PROTEIN 14 HOMOLOG"/>
    <property type="match status" value="1"/>
</dbReference>
<evidence type="ECO:0000256" key="1">
    <source>
        <dbReference type="ARBA" id="ARBA00004370"/>
    </source>
</evidence>
<protein>
    <recommendedName>
        <fullName evidence="9">Transmembrane protein 14C</fullName>
    </recommendedName>
</protein>
<keyword evidence="5 6" id="KW-0472">Membrane</keyword>
<evidence type="ECO:0000256" key="2">
    <source>
        <dbReference type="ARBA" id="ARBA00007590"/>
    </source>
</evidence>
<name>A0ABQ9JNJ9_9CUCU</name>
<dbReference type="Proteomes" id="UP001162164">
    <property type="component" value="Unassembled WGS sequence"/>
</dbReference>
<dbReference type="InterPro" id="IPR005349">
    <property type="entry name" value="TMEM14"/>
</dbReference>
<dbReference type="InterPro" id="IPR044890">
    <property type="entry name" value="TMEM14_sf"/>
</dbReference>
<dbReference type="Pfam" id="PF03647">
    <property type="entry name" value="Tmemb_14"/>
    <property type="match status" value="1"/>
</dbReference>
<sequence length="115" mass="12377">MSADIPGYIYAGAVAAGGAFGFYKAIITLCWICAFPGGWHRLWVRPGYGAYEVSLNPQNYHVQLGASTLLAGIMGFRFYKSKKVMPAGAVCVLSLAMIMRILGKAVQASGLQREL</sequence>
<comment type="subcellular location">
    <subcellularLocation>
        <location evidence="1">Membrane</location>
    </subcellularLocation>
</comment>